<dbReference type="InterPro" id="IPR024336">
    <property type="entry name" value="tRNA_splic_suSen54_N"/>
</dbReference>
<evidence type="ECO:0000256" key="1">
    <source>
        <dbReference type="ARBA" id="ARBA00005736"/>
    </source>
</evidence>
<dbReference type="Pfam" id="PF12928">
    <property type="entry name" value="tRNA_int_end_N2"/>
    <property type="match status" value="1"/>
</dbReference>
<dbReference type="Proteomes" id="UP000187013">
    <property type="component" value="Unassembled WGS sequence"/>
</dbReference>
<evidence type="ECO:0000256" key="2">
    <source>
        <dbReference type="ARBA" id="ARBA00022694"/>
    </source>
</evidence>
<accession>A0A1Q3A8E5</accession>
<organism evidence="5 6">
    <name type="scientific">Zygosaccharomyces rouxii</name>
    <dbReference type="NCBI Taxonomy" id="4956"/>
    <lineage>
        <taxon>Eukaryota</taxon>
        <taxon>Fungi</taxon>
        <taxon>Dikarya</taxon>
        <taxon>Ascomycota</taxon>
        <taxon>Saccharomycotina</taxon>
        <taxon>Saccharomycetes</taxon>
        <taxon>Saccharomycetales</taxon>
        <taxon>Saccharomycetaceae</taxon>
        <taxon>Zygosaccharomyces</taxon>
    </lineage>
</organism>
<dbReference type="GO" id="GO:0000214">
    <property type="term" value="C:tRNA-intron endonuclease complex"/>
    <property type="evidence" value="ECO:0007669"/>
    <property type="project" value="TreeGrafter"/>
</dbReference>
<protein>
    <recommendedName>
        <fullName evidence="4">tRNA-splicing endonuclease subunit Sen54 N-terminal domain-containing protein</fullName>
    </recommendedName>
</protein>
<proteinExistence type="inferred from homology"/>
<name>A0A1Q3A8E5_ZYGRO</name>
<comment type="similarity">
    <text evidence="1">Belongs to the SEN54 family.</text>
</comment>
<evidence type="ECO:0000256" key="3">
    <source>
        <dbReference type="SAM" id="MobiDB-lite"/>
    </source>
</evidence>
<dbReference type="InterPro" id="IPR024337">
    <property type="entry name" value="tRNA_splic_suSen54"/>
</dbReference>
<keyword evidence="2" id="KW-0819">tRNA processing</keyword>
<comment type="caution">
    <text evidence="5">The sequence shown here is derived from an EMBL/GenBank/DDBJ whole genome shotgun (WGS) entry which is preliminary data.</text>
</comment>
<feature type="compositionally biased region" description="Basic and acidic residues" evidence="3">
    <location>
        <begin position="362"/>
        <end position="376"/>
    </location>
</feature>
<feature type="domain" description="tRNA-splicing endonuclease subunit Sen54 N-terminal" evidence="4">
    <location>
        <begin position="69"/>
        <end position="138"/>
    </location>
</feature>
<dbReference type="AlphaFoldDB" id="A0A1Q3A8E5"/>
<evidence type="ECO:0000313" key="5">
    <source>
        <dbReference type="EMBL" id="GAV52002.1"/>
    </source>
</evidence>
<evidence type="ECO:0000313" key="6">
    <source>
        <dbReference type="Proteomes" id="UP000187013"/>
    </source>
</evidence>
<dbReference type="PANTHER" id="PTHR21027:SF1">
    <property type="entry name" value="TRNA-SPLICING ENDONUCLEASE SUBUNIT SEN54"/>
    <property type="match status" value="1"/>
</dbReference>
<feature type="region of interest" description="Disordered" evidence="3">
    <location>
        <begin position="362"/>
        <end position="391"/>
    </location>
</feature>
<dbReference type="OrthoDB" id="408683at2759"/>
<feature type="compositionally biased region" description="Basic residues" evidence="3">
    <location>
        <begin position="377"/>
        <end position="391"/>
    </location>
</feature>
<reference evidence="5 6" key="1">
    <citation type="submission" date="2016-08" db="EMBL/GenBank/DDBJ databases">
        <title>Draft genome sequence of allopolyploid Zygosaccharomyces rouxii.</title>
        <authorList>
            <person name="Watanabe J."/>
            <person name="Uehara K."/>
            <person name="Mogi Y."/>
            <person name="Tsukioka Y."/>
        </authorList>
    </citation>
    <scope>NUCLEOTIDE SEQUENCE [LARGE SCALE GENOMIC DNA]</scope>
    <source>
        <strain evidence="5 6">NBRC 110957</strain>
    </source>
</reference>
<gene>
    <name evidence="5" type="ORF">ZYGR_0AF04740</name>
</gene>
<evidence type="ECO:0000259" key="4">
    <source>
        <dbReference type="Pfam" id="PF12928"/>
    </source>
</evidence>
<dbReference type="EMBL" id="BDGX01000032">
    <property type="protein sequence ID" value="GAV52002.1"/>
    <property type="molecule type" value="Genomic_DNA"/>
</dbReference>
<sequence>MEKDEEQDIKFNAAPDSDVEDDELIQDWSQAAQLSIRTSTLPKRGEKDYEPDGTNVQELLLYRARKAMFDTLSNSARGSVVKNLVKAYYDPHEHKALVLRPKGNFLHTLGKMDRNGTVWLEFYEFVYLTERGTITPFYKMDGIDWINQELPLTIEDLYMLFKSQEELDKFFVFGHLKRLGFIVMSTDNCLESFFEPRDEKGSKQILSNTWNLLPEWRRSLRNAIFYSPWKFRLNKYTSNPQIYQSLNQLVPFYKAPRTEEELRRTRFGLVSGKSSNHPISLNVWKPKTDFKKKNPGLPDYQVVIYNKNDPNQHFPTYHELQEIFQHLDYKFEFLSEIDDTWNWDDHSYHDGKLRSQTITNAKSKEAGGKAVMDSKKSQKMKPKRKFKPKSPRVQQKIRLKNGFRNFLLAVMDDGMISFVKISETDFGSENVWYVPPPAIKKPTV</sequence>
<dbReference type="PANTHER" id="PTHR21027">
    <property type="entry name" value="TRNA-SPLICING ENDONUCLEASE SUBUNIT SEN54"/>
    <property type="match status" value="1"/>
</dbReference>
<dbReference type="GO" id="GO:0000379">
    <property type="term" value="P:tRNA-type intron splice site recognition and cleavage"/>
    <property type="evidence" value="ECO:0007669"/>
    <property type="project" value="TreeGrafter"/>
</dbReference>